<name>A0ABQ3MTC1_9PSEU</name>
<dbReference type="Proteomes" id="UP000605568">
    <property type="component" value="Unassembled WGS sequence"/>
</dbReference>
<keyword evidence="2" id="KW-1185">Reference proteome</keyword>
<dbReference type="EMBL" id="BNAR01000018">
    <property type="protein sequence ID" value="GHH57826.1"/>
    <property type="molecule type" value="Genomic_DNA"/>
</dbReference>
<comment type="caution">
    <text evidence="1">The sequence shown here is derived from an EMBL/GenBank/DDBJ whole genome shotgun (WGS) entry which is preliminary data.</text>
</comment>
<sequence>MTALVHIVGTVTYVGQRTRQCCAWCGTVLLDYYLDRIAVPLGQDATAPAAFQPGALLEIDGNRKAVLSIGDEALLPDNACALTNLTAATEQQALDIADRVAAEEPTAGAGRATRRLLAALLDRGLIAQRINRPADLALVLEQLGFSLEGRGIANLRTSISDSYEAFNADKIRFRIEGDLVPVEGETASAPPSFRELREARALTEPVLPDELLDRLDKAWAQRKRWHVLVPVDGEISLTHPELLDRAERELAFKVEDLLQRDGRAVLTSTGPQWTVRAYSAGEPPEQKDKHERLFPRESPSTAQLGADVAGLYRLVCRMSGWSIPTIEEKTP</sequence>
<protein>
    <submittedName>
        <fullName evidence="1">Uncharacterized protein</fullName>
    </submittedName>
</protein>
<organism evidence="1 2">
    <name type="scientific">Lentzea cavernae</name>
    <dbReference type="NCBI Taxonomy" id="2020703"/>
    <lineage>
        <taxon>Bacteria</taxon>
        <taxon>Bacillati</taxon>
        <taxon>Actinomycetota</taxon>
        <taxon>Actinomycetes</taxon>
        <taxon>Pseudonocardiales</taxon>
        <taxon>Pseudonocardiaceae</taxon>
        <taxon>Lentzea</taxon>
    </lineage>
</organism>
<proteinExistence type="predicted"/>
<accession>A0ABQ3MTC1</accession>
<dbReference type="RefSeq" id="WP_191304450.1">
    <property type="nucleotide sequence ID" value="NZ_BNAR01000018.1"/>
</dbReference>
<reference evidence="2" key="1">
    <citation type="journal article" date="2019" name="Int. J. Syst. Evol. Microbiol.">
        <title>The Global Catalogue of Microorganisms (GCM) 10K type strain sequencing project: providing services to taxonomists for standard genome sequencing and annotation.</title>
        <authorList>
            <consortium name="The Broad Institute Genomics Platform"/>
            <consortium name="The Broad Institute Genome Sequencing Center for Infectious Disease"/>
            <person name="Wu L."/>
            <person name="Ma J."/>
        </authorList>
    </citation>
    <scope>NUCLEOTIDE SEQUENCE [LARGE SCALE GENOMIC DNA]</scope>
    <source>
        <strain evidence="2">CGMCC 4.7367</strain>
    </source>
</reference>
<evidence type="ECO:0000313" key="1">
    <source>
        <dbReference type="EMBL" id="GHH57826.1"/>
    </source>
</evidence>
<evidence type="ECO:0000313" key="2">
    <source>
        <dbReference type="Proteomes" id="UP000605568"/>
    </source>
</evidence>
<gene>
    <name evidence="1" type="ORF">GCM10017774_78180</name>
</gene>